<dbReference type="CTD" id="8585446"/>
<evidence type="ECO:0000313" key="2">
    <source>
        <dbReference type="Proteomes" id="UP000008549"/>
    </source>
</evidence>
<dbReference type="RefSeq" id="XP_002643453.1">
    <property type="nucleotide sequence ID" value="XM_002643407.1"/>
</dbReference>
<evidence type="ECO:0000313" key="1">
    <source>
        <dbReference type="EMBL" id="CAP34276.1"/>
    </source>
</evidence>
<dbReference type="HOGENOM" id="CLU_1107925_0_0_1"/>
<dbReference type="AlphaFoldDB" id="A8XN46"/>
<name>A8XN46_CAEBR</name>
<dbReference type="EMBL" id="HE600961">
    <property type="protein sequence ID" value="CAP34276.1"/>
    <property type="molecule type" value="Genomic_DNA"/>
</dbReference>
<reference evidence="1 2" key="2">
    <citation type="journal article" date="2011" name="PLoS Genet.">
        <title>Caenorhabditis briggsae recombinant inbred line genotypes reveal inter-strain incompatibility and the evolution of recombination.</title>
        <authorList>
            <person name="Ross J.A."/>
            <person name="Koboldt D.C."/>
            <person name="Staisch J.E."/>
            <person name="Chamberlin H.M."/>
            <person name="Gupta B.P."/>
            <person name="Miller R.D."/>
            <person name="Baird S.E."/>
            <person name="Haag E.S."/>
        </authorList>
    </citation>
    <scope>NUCLEOTIDE SEQUENCE [LARGE SCALE GENOMIC DNA]</scope>
    <source>
        <strain evidence="1 2">AF16</strain>
    </source>
</reference>
<protein>
    <submittedName>
        <fullName evidence="1">Protein CBG16094</fullName>
    </submittedName>
</protein>
<gene>
    <name evidence="1" type="ORF">CBG16094</name>
    <name evidence="1" type="ORF">CBG_16094</name>
</gene>
<organism evidence="1 2">
    <name type="scientific">Caenorhabditis briggsae</name>
    <dbReference type="NCBI Taxonomy" id="6238"/>
    <lineage>
        <taxon>Eukaryota</taxon>
        <taxon>Metazoa</taxon>
        <taxon>Ecdysozoa</taxon>
        <taxon>Nematoda</taxon>
        <taxon>Chromadorea</taxon>
        <taxon>Rhabditida</taxon>
        <taxon>Rhabditina</taxon>
        <taxon>Rhabditomorpha</taxon>
        <taxon>Rhabditoidea</taxon>
        <taxon>Rhabditidae</taxon>
        <taxon>Peloderinae</taxon>
        <taxon>Caenorhabditis</taxon>
    </lineage>
</organism>
<sequence length="251" mass="29511">MPSVRDIRVSSLIKDVCRLVTLQPSLSVESKQAMMSFSLSSIDCFYLLRLSQHSLSLHHPCGHTCATITWVRTKSTRDVKEVVFFKEVKEILDRWALEERMQKRTDEEKSMLSEEELKLDGSKIAELLKPFELQLYGCDCKQHPRKKYSNTRSHCFRLKFYFTDRRGREEQTDSALVCALTIPRTTMPILHPANTQKREWTYTPEKLAAVRLETNIKFREKYESVITPEEVEPFVKRSFECRDPLRMLIKN</sequence>
<dbReference type="STRING" id="6238.A8XN46"/>
<reference evidence="1 2" key="1">
    <citation type="journal article" date="2003" name="PLoS Biol.">
        <title>The genome sequence of Caenorhabditis briggsae: a platform for comparative genomics.</title>
        <authorList>
            <person name="Stein L.D."/>
            <person name="Bao Z."/>
            <person name="Blasiar D."/>
            <person name="Blumenthal T."/>
            <person name="Brent M.R."/>
            <person name="Chen N."/>
            <person name="Chinwalla A."/>
            <person name="Clarke L."/>
            <person name="Clee C."/>
            <person name="Coghlan A."/>
            <person name="Coulson A."/>
            <person name="D'Eustachio P."/>
            <person name="Fitch D.H."/>
            <person name="Fulton L.A."/>
            <person name="Fulton R.E."/>
            <person name="Griffiths-Jones S."/>
            <person name="Harris T.W."/>
            <person name="Hillier L.W."/>
            <person name="Kamath R."/>
            <person name="Kuwabara P.E."/>
            <person name="Mardis E.R."/>
            <person name="Marra M.A."/>
            <person name="Miner T.L."/>
            <person name="Minx P."/>
            <person name="Mullikin J.C."/>
            <person name="Plumb R.W."/>
            <person name="Rogers J."/>
            <person name="Schein J.E."/>
            <person name="Sohrmann M."/>
            <person name="Spieth J."/>
            <person name="Stajich J.E."/>
            <person name="Wei C."/>
            <person name="Willey D."/>
            <person name="Wilson R.K."/>
            <person name="Durbin R."/>
            <person name="Waterston R.H."/>
        </authorList>
    </citation>
    <scope>NUCLEOTIDE SEQUENCE [LARGE SCALE GENOMIC DNA]</scope>
    <source>
        <strain evidence="1 2">AF16</strain>
    </source>
</reference>
<dbReference type="KEGG" id="cbr:CBG_16094"/>
<keyword evidence="2" id="KW-1185">Reference proteome</keyword>
<dbReference type="Proteomes" id="UP000008549">
    <property type="component" value="Unassembled WGS sequence"/>
</dbReference>
<dbReference type="GeneID" id="8585446"/>
<accession>A8XN46</accession>
<proteinExistence type="predicted"/>
<dbReference type="InParanoid" id="A8XN46"/>